<dbReference type="AlphaFoldDB" id="A0A8I6RVV5"/>
<organism evidence="8 9">
    <name type="scientific">Cimex lectularius</name>
    <name type="common">Bed bug</name>
    <name type="synonym">Acanthia lectularia</name>
    <dbReference type="NCBI Taxonomy" id="79782"/>
    <lineage>
        <taxon>Eukaryota</taxon>
        <taxon>Metazoa</taxon>
        <taxon>Ecdysozoa</taxon>
        <taxon>Arthropoda</taxon>
        <taxon>Hexapoda</taxon>
        <taxon>Insecta</taxon>
        <taxon>Pterygota</taxon>
        <taxon>Neoptera</taxon>
        <taxon>Paraneoptera</taxon>
        <taxon>Hemiptera</taxon>
        <taxon>Heteroptera</taxon>
        <taxon>Panheteroptera</taxon>
        <taxon>Cimicomorpha</taxon>
        <taxon>Cimicidae</taxon>
        <taxon>Cimex</taxon>
    </lineage>
</organism>
<comment type="similarity">
    <text evidence="1">Belongs to the carbon-nitrogen hydrolase superfamily. NIT1/NIT2 family.</text>
</comment>
<dbReference type="PANTHER" id="PTHR23088">
    <property type="entry name" value="NITRILASE-RELATED"/>
    <property type="match status" value="1"/>
</dbReference>
<dbReference type="CDD" id="cd07572">
    <property type="entry name" value="nit"/>
    <property type="match status" value="1"/>
</dbReference>
<gene>
    <name evidence="8" type="primary">106667558</name>
</gene>
<dbReference type="EnsemblMetazoa" id="XM_014395588.2">
    <property type="protein sequence ID" value="XP_014251074.1"/>
    <property type="gene ID" value="LOC106667558"/>
</dbReference>
<dbReference type="EC" id="3.5.1.3" evidence="4"/>
<comment type="catalytic activity">
    <reaction evidence="3">
        <text>2-oxoglutaramate + H2O = 2-oxoglutarate + NH4(+)</text>
        <dbReference type="Rhea" id="RHEA:32963"/>
        <dbReference type="ChEBI" id="CHEBI:15377"/>
        <dbReference type="ChEBI" id="CHEBI:16769"/>
        <dbReference type="ChEBI" id="CHEBI:16810"/>
        <dbReference type="ChEBI" id="CHEBI:28938"/>
        <dbReference type="EC" id="3.5.1.3"/>
    </reaction>
    <physiologicalReaction direction="left-to-right" evidence="3">
        <dbReference type="Rhea" id="RHEA:32964"/>
    </physiologicalReaction>
</comment>
<keyword evidence="9" id="KW-1185">Reference proteome</keyword>
<comment type="catalytic activity">
    <reaction evidence="6">
        <text>2-oxosuccinamate + H2O = oxaloacetate + NH4(+)</text>
        <dbReference type="Rhea" id="RHEA:59412"/>
        <dbReference type="ChEBI" id="CHEBI:15377"/>
        <dbReference type="ChEBI" id="CHEBI:16452"/>
        <dbReference type="ChEBI" id="CHEBI:28938"/>
        <dbReference type="ChEBI" id="CHEBI:57735"/>
        <dbReference type="EC" id="3.5.1.3"/>
    </reaction>
    <physiologicalReaction direction="left-to-right" evidence="6">
        <dbReference type="Rhea" id="RHEA:59413"/>
    </physiologicalReaction>
</comment>
<evidence type="ECO:0000256" key="6">
    <source>
        <dbReference type="ARBA" id="ARBA00048745"/>
    </source>
</evidence>
<evidence type="ECO:0000256" key="2">
    <source>
        <dbReference type="ARBA" id="ARBA00022801"/>
    </source>
</evidence>
<dbReference type="OMA" id="MQSKPYA"/>
<dbReference type="InterPro" id="IPR003010">
    <property type="entry name" value="C-N_Hydrolase"/>
</dbReference>
<protein>
    <recommendedName>
        <fullName evidence="4">omega-amidase</fullName>
        <ecNumber evidence="4">3.5.1.3</ecNumber>
    </recommendedName>
    <alternativeName>
        <fullName evidence="5">Nitrilase homolog 2</fullName>
    </alternativeName>
</protein>
<reference evidence="8" key="1">
    <citation type="submission" date="2022-01" db="UniProtKB">
        <authorList>
            <consortium name="EnsemblMetazoa"/>
        </authorList>
    </citation>
    <scope>IDENTIFICATION</scope>
</reference>
<evidence type="ECO:0000256" key="1">
    <source>
        <dbReference type="ARBA" id="ARBA00010613"/>
    </source>
</evidence>
<evidence type="ECO:0000256" key="5">
    <source>
        <dbReference type="ARBA" id="ARBA00041576"/>
    </source>
</evidence>
<evidence type="ECO:0000313" key="8">
    <source>
        <dbReference type="EnsemblMetazoa" id="XP_014251074.1"/>
    </source>
</evidence>
<evidence type="ECO:0000259" key="7">
    <source>
        <dbReference type="PROSITE" id="PS50263"/>
    </source>
</evidence>
<keyword evidence="2" id="KW-0378">Hydrolase</keyword>
<dbReference type="InterPro" id="IPR045254">
    <property type="entry name" value="Nit1/2_C-N_Hydrolase"/>
</dbReference>
<dbReference type="KEGG" id="clec:106667558"/>
<dbReference type="GO" id="GO:0006528">
    <property type="term" value="P:asparagine metabolic process"/>
    <property type="evidence" value="ECO:0007669"/>
    <property type="project" value="TreeGrafter"/>
</dbReference>
<dbReference type="PROSITE" id="PS50263">
    <property type="entry name" value="CN_HYDROLASE"/>
    <property type="match status" value="1"/>
</dbReference>
<evidence type="ECO:0000256" key="3">
    <source>
        <dbReference type="ARBA" id="ARBA00036637"/>
    </source>
</evidence>
<dbReference type="Gene3D" id="3.60.110.10">
    <property type="entry name" value="Carbon-nitrogen hydrolase"/>
    <property type="match status" value="1"/>
</dbReference>
<dbReference type="OrthoDB" id="10250282at2759"/>
<dbReference type="FunFam" id="3.60.110.10:FF:000002">
    <property type="entry name" value="Nitrilase family member 2"/>
    <property type="match status" value="1"/>
</dbReference>
<accession>A0A8I6RVV5</accession>
<dbReference type="PANTHER" id="PTHR23088:SF30">
    <property type="entry name" value="OMEGA-AMIDASE NIT2"/>
    <property type="match status" value="1"/>
</dbReference>
<sequence length="282" mass="31658">MSSVQSMFKLALVQMKVGKDKVQNIKKALTMISQAKCDGSTLVVLPECFNSPYGTRYFNEYAEEVPEGETCKALSEAAKENCVFLIGGSIPEREGQKLYNTSTVWSPEGQLLCKYRKTHLFDIDIPGKMTFKESDVLTKGEKTVTFKMGNCKIGLGICYDIRFNELANVYRKEGIDMLVYPGCFNRTTGPLHWELLARSRAVDNQVFVAAASAAPDETADYVAWGHSMVVSPWGKVLVDAEFEEKTVVTEIDLKECEQMRAQIPVLKQRRTDLYDTLTKSNL</sequence>
<feature type="domain" description="CN hydrolase" evidence="7">
    <location>
        <begin position="8"/>
        <end position="253"/>
    </location>
</feature>
<dbReference type="GO" id="GO:0050152">
    <property type="term" value="F:omega-amidase activity"/>
    <property type="evidence" value="ECO:0007669"/>
    <property type="project" value="UniProtKB-EC"/>
</dbReference>
<dbReference type="Pfam" id="PF00795">
    <property type="entry name" value="CN_hydrolase"/>
    <property type="match status" value="1"/>
</dbReference>
<dbReference type="GO" id="GO:0006541">
    <property type="term" value="P:glutamine metabolic process"/>
    <property type="evidence" value="ECO:0007669"/>
    <property type="project" value="TreeGrafter"/>
</dbReference>
<evidence type="ECO:0000313" key="9">
    <source>
        <dbReference type="Proteomes" id="UP000494040"/>
    </source>
</evidence>
<proteinExistence type="inferred from homology"/>
<dbReference type="GO" id="GO:0005739">
    <property type="term" value="C:mitochondrion"/>
    <property type="evidence" value="ECO:0007669"/>
    <property type="project" value="TreeGrafter"/>
</dbReference>
<name>A0A8I6RVV5_CIMLE</name>
<dbReference type="Proteomes" id="UP000494040">
    <property type="component" value="Unassembled WGS sequence"/>
</dbReference>
<dbReference type="SUPFAM" id="SSF56317">
    <property type="entry name" value="Carbon-nitrogen hydrolase"/>
    <property type="match status" value="1"/>
</dbReference>
<dbReference type="InterPro" id="IPR036526">
    <property type="entry name" value="C-N_Hydrolase_sf"/>
</dbReference>
<dbReference type="GO" id="GO:0006107">
    <property type="term" value="P:oxaloacetate metabolic process"/>
    <property type="evidence" value="ECO:0007669"/>
    <property type="project" value="TreeGrafter"/>
</dbReference>
<evidence type="ECO:0000256" key="4">
    <source>
        <dbReference type="ARBA" id="ARBA00039118"/>
    </source>
</evidence>